<evidence type="ECO:0000256" key="4">
    <source>
        <dbReference type="ARBA" id="ARBA00022833"/>
    </source>
</evidence>
<evidence type="ECO:0000313" key="10">
    <source>
        <dbReference type="Proteomes" id="UP000232229"/>
    </source>
</evidence>
<keyword evidence="2 7" id="KW-0227">DNA damage</keyword>
<dbReference type="CDD" id="cd01025">
    <property type="entry name" value="TOPRIM_recR"/>
    <property type="match status" value="1"/>
</dbReference>
<gene>
    <name evidence="7" type="primary">recR</name>
    <name evidence="9" type="ORF">CK556_03800</name>
</gene>
<keyword evidence="5 7" id="KW-0233">DNA recombination</keyword>
<dbReference type="InterPro" id="IPR006171">
    <property type="entry name" value="TOPRIM_dom"/>
</dbReference>
<dbReference type="InterPro" id="IPR034137">
    <property type="entry name" value="TOPRIM_RecR"/>
</dbReference>
<dbReference type="STRING" id="1336232.GCA_000518825_00828"/>
<dbReference type="HAMAP" id="MF_00017">
    <property type="entry name" value="RecR"/>
    <property type="match status" value="1"/>
</dbReference>
<comment type="function">
    <text evidence="7">May play a role in DNA repair. It seems to be involved in an RecBC-independent recombinational process of DNA repair. It may act with RecF and RecO.</text>
</comment>
<evidence type="ECO:0000313" key="9">
    <source>
        <dbReference type="EMBL" id="ASZ09449.1"/>
    </source>
</evidence>
<dbReference type="GO" id="GO:0006281">
    <property type="term" value="P:DNA repair"/>
    <property type="evidence" value="ECO:0007669"/>
    <property type="project" value="UniProtKB-UniRule"/>
</dbReference>
<feature type="zinc finger region" description="C4-type" evidence="7">
    <location>
        <begin position="55"/>
        <end position="70"/>
    </location>
</feature>
<keyword evidence="10" id="KW-1185">Reference proteome</keyword>
<dbReference type="PANTHER" id="PTHR30446:SF0">
    <property type="entry name" value="RECOMBINATION PROTEIN RECR"/>
    <property type="match status" value="1"/>
</dbReference>
<evidence type="ECO:0000256" key="5">
    <source>
        <dbReference type="ARBA" id="ARBA00023172"/>
    </source>
</evidence>
<reference evidence="9 10" key="1">
    <citation type="submission" date="2017-08" db="EMBL/GenBank/DDBJ databases">
        <title>Complete Genome Sequence of Mesoplasma chauliocola.</title>
        <authorList>
            <person name="Knight T.F.Jr."/>
            <person name="Citino T."/>
        </authorList>
    </citation>
    <scope>NUCLEOTIDE SEQUENCE [LARGE SCALE GENOMIC DNA]</scope>
    <source>
        <strain evidence="9 10">CHPA-2</strain>
    </source>
</reference>
<keyword evidence="4 7" id="KW-0862">Zinc</keyword>
<dbReference type="SUPFAM" id="SSF111304">
    <property type="entry name" value="Recombination protein RecR"/>
    <property type="match status" value="1"/>
</dbReference>
<evidence type="ECO:0000256" key="3">
    <source>
        <dbReference type="ARBA" id="ARBA00022771"/>
    </source>
</evidence>
<dbReference type="PANTHER" id="PTHR30446">
    <property type="entry name" value="RECOMBINATION PROTEIN RECR"/>
    <property type="match status" value="1"/>
</dbReference>
<name>A0A249SPD2_9MOLU</name>
<dbReference type="RefSeq" id="WP_027875868.1">
    <property type="nucleotide sequence ID" value="NZ_CP023173.1"/>
</dbReference>
<dbReference type="KEGG" id="mchc:CK556_03800"/>
<dbReference type="Proteomes" id="UP000232229">
    <property type="component" value="Chromosome"/>
</dbReference>
<evidence type="ECO:0000256" key="1">
    <source>
        <dbReference type="ARBA" id="ARBA00022723"/>
    </source>
</evidence>
<evidence type="ECO:0000259" key="8">
    <source>
        <dbReference type="PROSITE" id="PS50880"/>
    </source>
</evidence>
<keyword evidence="1 7" id="KW-0479">Metal-binding</keyword>
<dbReference type="PROSITE" id="PS50880">
    <property type="entry name" value="TOPRIM"/>
    <property type="match status" value="1"/>
</dbReference>
<dbReference type="GO" id="GO:0008270">
    <property type="term" value="F:zinc ion binding"/>
    <property type="evidence" value="ECO:0007669"/>
    <property type="project" value="UniProtKB-KW"/>
</dbReference>
<dbReference type="Gene3D" id="6.10.250.240">
    <property type="match status" value="1"/>
</dbReference>
<evidence type="ECO:0000256" key="7">
    <source>
        <dbReference type="HAMAP-Rule" id="MF_00017"/>
    </source>
</evidence>
<keyword evidence="6 7" id="KW-0234">DNA repair</keyword>
<dbReference type="AlphaFoldDB" id="A0A249SPD2"/>
<dbReference type="GO" id="GO:0003677">
    <property type="term" value="F:DNA binding"/>
    <property type="evidence" value="ECO:0007669"/>
    <property type="project" value="UniProtKB-UniRule"/>
</dbReference>
<evidence type="ECO:0000256" key="2">
    <source>
        <dbReference type="ARBA" id="ARBA00022763"/>
    </source>
</evidence>
<accession>A0A249SPD2</accession>
<dbReference type="EMBL" id="CP023173">
    <property type="protein sequence ID" value="ASZ09449.1"/>
    <property type="molecule type" value="Genomic_DNA"/>
</dbReference>
<protein>
    <recommendedName>
        <fullName evidence="7">Recombination protein RecR</fullName>
    </recommendedName>
</protein>
<dbReference type="GO" id="GO:0006310">
    <property type="term" value="P:DNA recombination"/>
    <property type="evidence" value="ECO:0007669"/>
    <property type="project" value="UniProtKB-UniRule"/>
</dbReference>
<feature type="domain" description="Toprim" evidence="8">
    <location>
        <begin position="78"/>
        <end position="171"/>
    </location>
</feature>
<dbReference type="Pfam" id="PF21175">
    <property type="entry name" value="RecR_C"/>
    <property type="match status" value="1"/>
</dbReference>
<proteinExistence type="inferred from homology"/>
<dbReference type="SMART" id="SM00493">
    <property type="entry name" value="TOPRIM"/>
    <property type="match status" value="1"/>
</dbReference>
<evidence type="ECO:0000256" key="6">
    <source>
        <dbReference type="ARBA" id="ARBA00023204"/>
    </source>
</evidence>
<dbReference type="Gene3D" id="3.40.1360.10">
    <property type="match status" value="1"/>
</dbReference>
<dbReference type="InterPro" id="IPR000093">
    <property type="entry name" value="DNA_Rcmb_RecR"/>
</dbReference>
<dbReference type="Pfam" id="PF13662">
    <property type="entry name" value="Toprim_4"/>
    <property type="match status" value="1"/>
</dbReference>
<comment type="similarity">
    <text evidence="7">Belongs to the RecR family.</text>
</comment>
<sequence length="196" mass="22591">MEKKLFEQISENISKNSALTKKTSERLINNLIIDKEALDNFVTQLDKIKKNISICEICNYYKINDKCMICEDSQRNQNVICVVANQLDVNNIEKINKYKGLYHVLGAEINLNKRKTPSDIDFQKLISRINKETELILALNATFEGELTTNYIYQLTKNLNINITRIAKGIPLGGSLDYMDETTLESAFKNRKKYEV</sequence>
<dbReference type="NCBIfam" id="TIGR00615">
    <property type="entry name" value="recR"/>
    <property type="match status" value="1"/>
</dbReference>
<keyword evidence="3 7" id="KW-0863">Zinc-finger</keyword>
<organism evidence="9 10">
    <name type="scientific">Mesoplasma chauliocola</name>
    <dbReference type="NCBI Taxonomy" id="216427"/>
    <lineage>
        <taxon>Bacteria</taxon>
        <taxon>Bacillati</taxon>
        <taxon>Mycoplasmatota</taxon>
        <taxon>Mollicutes</taxon>
        <taxon>Entomoplasmatales</taxon>
        <taxon>Entomoplasmataceae</taxon>
        <taxon>Mesoplasma</taxon>
    </lineage>
</organism>
<dbReference type="InterPro" id="IPR023627">
    <property type="entry name" value="Rcmb_RecR"/>
</dbReference>